<protein>
    <submittedName>
        <fullName evidence="3">IS110 family transposase</fullName>
    </submittedName>
</protein>
<comment type="caution">
    <text evidence="3">The sequence shown here is derived from an EMBL/GenBank/DDBJ whole genome shotgun (WGS) entry which is preliminary data.</text>
</comment>
<reference evidence="3 4" key="1">
    <citation type="submission" date="2018-09" db="EMBL/GenBank/DDBJ databases">
        <title>Phylogeny of the Shewanellaceae, and recommendation for two new genera, Pseudoshewanella and Parashewanella.</title>
        <authorList>
            <person name="Wang G."/>
        </authorList>
    </citation>
    <scope>NUCLEOTIDE SEQUENCE [LARGE SCALE GENOMIC DNA]</scope>
    <source>
        <strain evidence="3 4">KCTC 22492</strain>
    </source>
</reference>
<dbReference type="EMBL" id="QYYH01000188">
    <property type="protein sequence ID" value="RJY05218.1"/>
    <property type="molecule type" value="Genomic_DNA"/>
</dbReference>
<dbReference type="Proteomes" id="UP000273022">
    <property type="component" value="Unassembled WGS sequence"/>
</dbReference>
<accession>A0A3A6TK78</accession>
<dbReference type="InterPro" id="IPR003346">
    <property type="entry name" value="Transposase_20"/>
</dbReference>
<feature type="domain" description="Transposase IS116/IS110/IS902 C-terminal" evidence="2">
    <location>
        <begin position="127"/>
        <end position="212"/>
    </location>
</feature>
<proteinExistence type="predicted"/>
<dbReference type="AlphaFoldDB" id="A0A3A6TK78"/>
<dbReference type="InterPro" id="IPR047650">
    <property type="entry name" value="Transpos_IS110"/>
</dbReference>
<evidence type="ECO:0000313" key="3">
    <source>
        <dbReference type="EMBL" id="RJY05218.1"/>
    </source>
</evidence>
<feature type="non-terminal residue" evidence="3">
    <location>
        <position position="273"/>
    </location>
</feature>
<dbReference type="PANTHER" id="PTHR33055">
    <property type="entry name" value="TRANSPOSASE FOR INSERTION SEQUENCE ELEMENT IS1111A"/>
    <property type="match status" value="1"/>
</dbReference>
<feature type="compositionally biased region" description="Basic residues" evidence="1">
    <location>
        <begin position="1"/>
        <end position="12"/>
    </location>
</feature>
<dbReference type="PANTHER" id="PTHR33055:SF15">
    <property type="entry name" value="TRANSPOSASE-RELATED"/>
    <property type="match status" value="1"/>
</dbReference>
<keyword evidence="4" id="KW-1185">Reference proteome</keyword>
<dbReference type="Pfam" id="PF02371">
    <property type="entry name" value="Transposase_20"/>
    <property type="match status" value="1"/>
</dbReference>
<dbReference type="GO" id="GO:0003677">
    <property type="term" value="F:DNA binding"/>
    <property type="evidence" value="ECO:0007669"/>
    <property type="project" value="InterPro"/>
</dbReference>
<feature type="non-terminal residue" evidence="3">
    <location>
        <position position="1"/>
    </location>
</feature>
<organism evidence="3 4">
    <name type="scientific">Parashewanella spongiae</name>
    <dbReference type="NCBI Taxonomy" id="342950"/>
    <lineage>
        <taxon>Bacteria</taxon>
        <taxon>Pseudomonadati</taxon>
        <taxon>Pseudomonadota</taxon>
        <taxon>Gammaproteobacteria</taxon>
        <taxon>Alteromonadales</taxon>
        <taxon>Shewanellaceae</taxon>
        <taxon>Parashewanella</taxon>
    </lineage>
</organism>
<evidence type="ECO:0000259" key="2">
    <source>
        <dbReference type="Pfam" id="PF02371"/>
    </source>
</evidence>
<dbReference type="RefSeq" id="WP_207805334.1">
    <property type="nucleotide sequence ID" value="NZ_ML064771.1"/>
</dbReference>
<sequence length="273" mass="30981">KQLRLLTRRRDKQKKELSNEKNRLHKTLDDAGIRLGGFISDINGKSGQILVNGLIEGKPLCDLIKMVDPRLKADRSELMASMDETLTPSHLYILRNIKSHIEFLEKQLAELETLIIETIKPWNEALELLQTIPGTSVISAACLIGEIGDDMSCFDGMKGISSWAGLCPGNNESAGKRKSGRMRKGNKMVKTLLCEVANAAVKTKSQFKGKYQGLVIRRGHKRSIIAIAHKLLRIIYTVLSRRKAYFDPDINYEELMVRRNSPRWLQMMVKYNM</sequence>
<evidence type="ECO:0000313" key="4">
    <source>
        <dbReference type="Proteomes" id="UP000273022"/>
    </source>
</evidence>
<feature type="region of interest" description="Disordered" evidence="1">
    <location>
        <begin position="1"/>
        <end position="21"/>
    </location>
</feature>
<dbReference type="GO" id="GO:0006313">
    <property type="term" value="P:DNA transposition"/>
    <property type="evidence" value="ECO:0007669"/>
    <property type="project" value="InterPro"/>
</dbReference>
<dbReference type="GO" id="GO:0004803">
    <property type="term" value="F:transposase activity"/>
    <property type="evidence" value="ECO:0007669"/>
    <property type="project" value="InterPro"/>
</dbReference>
<gene>
    <name evidence="3" type="ORF">D5R81_18615</name>
</gene>
<evidence type="ECO:0000256" key="1">
    <source>
        <dbReference type="SAM" id="MobiDB-lite"/>
    </source>
</evidence>
<name>A0A3A6TK78_9GAMM</name>
<dbReference type="NCBIfam" id="NF033542">
    <property type="entry name" value="transpos_IS110"/>
    <property type="match status" value="1"/>
</dbReference>